<evidence type="ECO:0000313" key="8">
    <source>
        <dbReference type="EMBL" id="KPP90980.1"/>
    </source>
</evidence>
<dbReference type="EC" id="2.1.1.170" evidence="6"/>
<feature type="binding site" evidence="6">
    <location>
        <position position="69"/>
    </location>
    <ligand>
        <name>S-adenosyl-L-methionine</name>
        <dbReference type="ChEBI" id="CHEBI:59789"/>
    </ligand>
</feature>
<dbReference type="EMBL" id="FBYC01000004">
    <property type="protein sequence ID" value="CUX83915.1"/>
    <property type="molecule type" value="Genomic_DNA"/>
</dbReference>
<evidence type="ECO:0000313" key="9">
    <source>
        <dbReference type="Proteomes" id="UP000050413"/>
    </source>
</evidence>
<feature type="binding site" evidence="6">
    <location>
        <begin position="123"/>
        <end position="124"/>
    </location>
    <ligand>
        <name>S-adenosyl-L-methionine</name>
        <dbReference type="ChEBI" id="CHEBI:59789"/>
    </ligand>
</feature>
<dbReference type="GO" id="GO:0005829">
    <property type="term" value="C:cytosol"/>
    <property type="evidence" value="ECO:0007669"/>
    <property type="project" value="TreeGrafter"/>
</dbReference>
<evidence type="ECO:0000256" key="5">
    <source>
        <dbReference type="ARBA" id="ARBA00022691"/>
    </source>
</evidence>
<dbReference type="Gene3D" id="3.40.50.150">
    <property type="entry name" value="Vaccinia Virus protein VP39"/>
    <property type="match status" value="1"/>
</dbReference>
<sequence length="204" mass="22298">MNLHSASSNVSRETLDRLHAYADLVRRWNPRINLVAASTLSDLWERHVVDSMQVFDHADRTATTWADLGSGGGLPGIVCAILALELMPDCSFTLVESDKRKAAFLLVCKQEFALNLTVRIERAERLAPLSAQIVSARALAPLPQLLPLVARHIAPGGCALLPKGKNHAAELEAARAEWHFQVTSHVSTTDASARILALKDIQRV</sequence>
<comment type="catalytic activity">
    <reaction evidence="6">
        <text>guanosine(527) in 16S rRNA + S-adenosyl-L-methionine = N(7)-methylguanosine(527) in 16S rRNA + S-adenosyl-L-homocysteine</text>
        <dbReference type="Rhea" id="RHEA:42732"/>
        <dbReference type="Rhea" id="RHEA-COMP:10209"/>
        <dbReference type="Rhea" id="RHEA-COMP:10210"/>
        <dbReference type="ChEBI" id="CHEBI:57856"/>
        <dbReference type="ChEBI" id="CHEBI:59789"/>
        <dbReference type="ChEBI" id="CHEBI:74269"/>
        <dbReference type="ChEBI" id="CHEBI:74480"/>
        <dbReference type="EC" id="2.1.1.170"/>
    </reaction>
</comment>
<evidence type="ECO:0000256" key="4">
    <source>
        <dbReference type="ARBA" id="ARBA00022679"/>
    </source>
</evidence>
<dbReference type="PANTHER" id="PTHR31760">
    <property type="entry name" value="S-ADENOSYL-L-METHIONINE-DEPENDENT METHYLTRANSFERASES SUPERFAMILY PROTEIN"/>
    <property type="match status" value="1"/>
</dbReference>
<dbReference type="PIRSF" id="PIRSF003078">
    <property type="entry name" value="GidB"/>
    <property type="match status" value="1"/>
</dbReference>
<dbReference type="Proteomes" id="UP000050413">
    <property type="component" value="Unassembled WGS sequence"/>
</dbReference>
<comment type="subcellular location">
    <subcellularLocation>
        <location evidence="6">Cytoplasm</location>
    </subcellularLocation>
</comment>
<name>A0A0P7W9Y2_9RHOB</name>
<dbReference type="GO" id="GO:0070043">
    <property type="term" value="F:rRNA (guanine-N7-)-methyltransferase activity"/>
    <property type="evidence" value="ECO:0007669"/>
    <property type="project" value="UniProtKB-UniRule"/>
</dbReference>
<dbReference type="RefSeq" id="WP_072247309.1">
    <property type="nucleotide sequence ID" value="NZ_FBYC01000004.1"/>
</dbReference>
<comment type="function">
    <text evidence="6">Specifically methylates the N7 position of guanine in position 527 of 16S rRNA.</text>
</comment>
<dbReference type="STRING" id="1666912.Ga0058931_3252"/>
<comment type="caution">
    <text evidence="6">Lacks conserved residue(s) required for the propagation of feature annotation.</text>
</comment>
<evidence type="ECO:0000256" key="6">
    <source>
        <dbReference type="HAMAP-Rule" id="MF_00074"/>
    </source>
</evidence>
<dbReference type="NCBIfam" id="TIGR00138">
    <property type="entry name" value="rsmG_gidB"/>
    <property type="match status" value="1"/>
</dbReference>
<feature type="binding site" evidence="6">
    <location>
        <position position="137"/>
    </location>
    <ligand>
        <name>S-adenosyl-L-methionine</name>
        <dbReference type="ChEBI" id="CHEBI:59789"/>
    </ligand>
</feature>
<reference evidence="7 10" key="2">
    <citation type="submission" date="2016-01" db="EMBL/GenBank/DDBJ databases">
        <authorList>
            <person name="Varghese N."/>
        </authorList>
    </citation>
    <scope>NUCLEOTIDE SEQUENCE [LARGE SCALE GENOMIC DNA]</scope>
    <source>
        <strain evidence="7 10">HL-91</strain>
    </source>
</reference>
<dbReference type="PANTHER" id="PTHR31760:SF0">
    <property type="entry name" value="S-ADENOSYL-L-METHIONINE-DEPENDENT METHYLTRANSFERASES SUPERFAMILY PROTEIN"/>
    <property type="match status" value="1"/>
</dbReference>
<gene>
    <name evidence="8" type="primary">gidB</name>
    <name evidence="6" type="synonym">rsmG</name>
    <name evidence="7" type="ORF">Ga0058931_3252</name>
    <name evidence="8" type="ORF">HLUCCA05_06060</name>
</gene>
<dbReference type="Pfam" id="PF02527">
    <property type="entry name" value="GidB"/>
    <property type="match status" value="1"/>
</dbReference>
<protein>
    <recommendedName>
        <fullName evidence="6">Ribosomal RNA small subunit methyltransferase G</fullName>
        <ecNumber evidence="6">2.1.1.170</ecNumber>
    </recommendedName>
    <alternativeName>
        <fullName evidence="6">16S rRNA 7-methylguanosine methyltransferase</fullName>
        <shortName evidence="6">16S rRNA m7G methyltransferase</shortName>
    </alternativeName>
</protein>
<evidence type="ECO:0000256" key="2">
    <source>
        <dbReference type="ARBA" id="ARBA00022552"/>
    </source>
</evidence>
<comment type="similarity">
    <text evidence="6">Belongs to the methyltransferase superfamily. RNA methyltransferase RsmG family.</text>
</comment>
<feature type="binding site" evidence="6">
    <location>
        <position position="74"/>
    </location>
    <ligand>
        <name>S-adenosyl-L-methionine</name>
        <dbReference type="ChEBI" id="CHEBI:59789"/>
    </ligand>
</feature>
<dbReference type="SUPFAM" id="SSF53335">
    <property type="entry name" value="S-adenosyl-L-methionine-dependent methyltransferases"/>
    <property type="match status" value="1"/>
</dbReference>
<organism evidence="8 9">
    <name type="scientific">Roseibaca calidilacus</name>
    <dbReference type="NCBI Taxonomy" id="1666912"/>
    <lineage>
        <taxon>Bacteria</taxon>
        <taxon>Pseudomonadati</taxon>
        <taxon>Pseudomonadota</taxon>
        <taxon>Alphaproteobacteria</taxon>
        <taxon>Rhodobacterales</taxon>
        <taxon>Paracoccaceae</taxon>
        <taxon>Roseinatronobacter</taxon>
    </lineage>
</organism>
<proteinExistence type="inferred from homology"/>
<dbReference type="OrthoDB" id="9808773at2"/>
<keyword evidence="2 6" id="KW-0698">rRNA processing</keyword>
<dbReference type="PATRIC" id="fig|1666912.4.peg.2966"/>
<evidence type="ECO:0000256" key="3">
    <source>
        <dbReference type="ARBA" id="ARBA00022603"/>
    </source>
</evidence>
<keyword evidence="4 6" id="KW-0808">Transferase</keyword>
<keyword evidence="3 6" id="KW-0489">Methyltransferase</keyword>
<comment type="caution">
    <text evidence="8">The sequence shown here is derived from an EMBL/GenBank/DDBJ whole genome shotgun (WGS) entry which is preliminary data.</text>
</comment>
<accession>A0A0P7W9Y2</accession>
<dbReference type="HAMAP" id="MF_00074">
    <property type="entry name" value="16SrRNA_methyltr_G"/>
    <property type="match status" value="1"/>
</dbReference>
<dbReference type="InterPro" id="IPR029063">
    <property type="entry name" value="SAM-dependent_MTases_sf"/>
</dbReference>
<keyword evidence="5 6" id="KW-0949">S-adenosyl-L-methionine</keyword>
<evidence type="ECO:0000256" key="1">
    <source>
        <dbReference type="ARBA" id="ARBA00022490"/>
    </source>
</evidence>
<dbReference type="Proteomes" id="UP000182045">
    <property type="component" value="Unassembled WGS sequence"/>
</dbReference>
<dbReference type="AlphaFoldDB" id="A0A0P7W9Y2"/>
<dbReference type="EMBL" id="LJSG01000016">
    <property type="protein sequence ID" value="KPP90980.1"/>
    <property type="molecule type" value="Genomic_DNA"/>
</dbReference>
<evidence type="ECO:0000313" key="10">
    <source>
        <dbReference type="Proteomes" id="UP000182045"/>
    </source>
</evidence>
<dbReference type="InterPro" id="IPR003682">
    <property type="entry name" value="rRNA_ssu_MeTfrase_G"/>
</dbReference>
<evidence type="ECO:0000313" key="7">
    <source>
        <dbReference type="EMBL" id="CUX83915.1"/>
    </source>
</evidence>
<keyword evidence="10" id="KW-1185">Reference proteome</keyword>
<keyword evidence="1 6" id="KW-0963">Cytoplasm</keyword>
<reference evidence="8 9" key="1">
    <citation type="submission" date="2015-09" db="EMBL/GenBank/DDBJ databases">
        <title>Identification and resolution of microdiversity through metagenomic sequencing of parallel consortia.</title>
        <authorList>
            <person name="Nelson W.C."/>
            <person name="Romine M.F."/>
            <person name="Lindemann S.R."/>
        </authorList>
    </citation>
    <scope>NUCLEOTIDE SEQUENCE [LARGE SCALE GENOMIC DNA]</scope>
    <source>
        <strain evidence="8">HL-91</strain>
    </source>
</reference>